<dbReference type="AlphaFoldDB" id="A0A1B8SJG6"/>
<comment type="caution">
    <text evidence="4">The sequence shown here is derived from an EMBL/GenBank/DDBJ whole genome shotgun (WGS) entry which is preliminary data.</text>
</comment>
<evidence type="ECO:0000313" key="3">
    <source>
        <dbReference type="EMBL" id="NDJ90462.1"/>
    </source>
</evidence>
<dbReference type="Proteomes" id="UP000466523">
    <property type="component" value="Unassembled WGS sequence"/>
</dbReference>
<protein>
    <recommendedName>
        <fullName evidence="7">LppI</fullName>
    </recommendedName>
</protein>
<gene>
    <name evidence="4" type="ORF">ACT18_05515</name>
    <name evidence="3" type="ORF">GWR20_15075</name>
</gene>
<dbReference type="PATRIC" id="fig|354243.3.peg.1160"/>
<dbReference type="EMBL" id="JAACYR010000052">
    <property type="protein sequence ID" value="NDJ90462.1"/>
    <property type="molecule type" value="Genomic_DNA"/>
</dbReference>
<keyword evidence="5" id="KW-1185">Reference proteome</keyword>
<organism evidence="4 5">
    <name type="scientific">Mycolicibacter kumamotonensis</name>
    <dbReference type="NCBI Taxonomy" id="354243"/>
    <lineage>
        <taxon>Bacteria</taxon>
        <taxon>Bacillati</taxon>
        <taxon>Actinomycetota</taxon>
        <taxon>Actinomycetes</taxon>
        <taxon>Mycobacteriales</taxon>
        <taxon>Mycobacteriaceae</taxon>
        <taxon>Mycolicibacter</taxon>
    </lineage>
</organism>
<evidence type="ECO:0000313" key="5">
    <source>
        <dbReference type="Proteomes" id="UP000092668"/>
    </source>
</evidence>
<feature type="compositionally biased region" description="Low complexity" evidence="1">
    <location>
        <begin position="31"/>
        <end position="60"/>
    </location>
</feature>
<proteinExistence type="predicted"/>
<dbReference type="OrthoDB" id="4539803at2"/>
<reference evidence="3 6" key="2">
    <citation type="submission" date="2020-01" db="EMBL/GenBank/DDBJ databases">
        <authorList>
            <person name="Sanchez-Estrada R."/>
            <person name="Gonzalez-Y-Merchand J.A."/>
            <person name="Rivera-Gutierrez S."/>
        </authorList>
    </citation>
    <scope>NUCLEOTIDE SEQUENCE [LARGE SCALE GENOMIC DNA]</scope>
    <source>
        <strain evidence="3 6">CST 7247</strain>
    </source>
</reference>
<dbReference type="RefSeq" id="WP_065287388.1">
    <property type="nucleotide sequence ID" value="NZ_JAACYR010000052.1"/>
</dbReference>
<evidence type="ECO:0000313" key="4">
    <source>
        <dbReference type="EMBL" id="OBY32876.1"/>
    </source>
</evidence>
<feature type="region of interest" description="Disordered" evidence="1">
    <location>
        <begin position="19"/>
        <end position="60"/>
    </location>
</feature>
<feature type="chain" id="PRO_5044555940" description="LppI" evidence="2">
    <location>
        <begin position="20"/>
        <end position="237"/>
    </location>
</feature>
<name>A0A1B8SJG6_9MYCO</name>
<accession>A0A1B8SJG6</accession>
<keyword evidence="2" id="KW-0732">Signal</keyword>
<evidence type="ECO:0000256" key="1">
    <source>
        <dbReference type="SAM" id="MobiDB-lite"/>
    </source>
</evidence>
<dbReference type="EMBL" id="LFOE01000004">
    <property type="protein sequence ID" value="OBY32876.1"/>
    <property type="molecule type" value="Genomic_DNA"/>
</dbReference>
<dbReference type="PROSITE" id="PS51257">
    <property type="entry name" value="PROKAR_LIPOPROTEIN"/>
    <property type="match status" value="1"/>
</dbReference>
<evidence type="ECO:0000256" key="2">
    <source>
        <dbReference type="SAM" id="SignalP"/>
    </source>
</evidence>
<evidence type="ECO:0008006" key="7">
    <source>
        <dbReference type="Google" id="ProtNLM"/>
    </source>
</evidence>
<feature type="signal peptide" evidence="2">
    <location>
        <begin position="1"/>
        <end position="19"/>
    </location>
</feature>
<evidence type="ECO:0000313" key="6">
    <source>
        <dbReference type="Proteomes" id="UP000466523"/>
    </source>
</evidence>
<reference evidence="4 5" key="1">
    <citation type="submission" date="2015-06" db="EMBL/GenBank/DDBJ databases">
        <title>Genome sequence of Mycobacterium kumamotonense strain Roo.</title>
        <authorList>
            <person name="Greninger A.L."/>
            <person name="Cunningham G."/>
            <person name="Miller S."/>
        </authorList>
    </citation>
    <scope>NUCLEOTIDE SEQUENCE [LARGE SCALE GENOMIC DNA]</scope>
    <source>
        <strain evidence="4 5">Roo</strain>
    </source>
</reference>
<dbReference type="Proteomes" id="UP000092668">
    <property type="component" value="Unassembled WGS sequence"/>
</dbReference>
<sequence>MRLTGLVAVLLLIAGCSRATVGEPDEPSPTRPTTTATSTPSPSSSASQTSTAAEPSAAPEAGAPIADVIAWIEAGRPVDAAGYHSATRDGVSTDLIDEVAFTVPAAPHRATYCMTDADSADGALACVVDLANPSPQPQEIYGQWKAGWVDYGGNTLRIGSVHGDPGRFVHGDGAELPDGSTLSFGDYRCRADRVGLFCVNYAHRSAVRFSPADIDVFGCLRPVPPPADVGKLFSCAS</sequence>